<protein>
    <recommendedName>
        <fullName evidence="3">Outer membrane lipoprotein-sorting protein</fullName>
    </recommendedName>
</protein>
<evidence type="ECO:0008006" key="3">
    <source>
        <dbReference type="Google" id="ProtNLM"/>
    </source>
</evidence>
<accession>A0AAQ3LGR2</accession>
<evidence type="ECO:0000313" key="1">
    <source>
        <dbReference type="EMBL" id="WOO43513.1"/>
    </source>
</evidence>
<dbReference type="AlphaFoldDB" id="A0AAQ3LGR2"/>
<evidence type="ECO:0000313" key="2">
    <source>
        <dbReference type="Proteomes" id="UP001304300"/>
    </source>
</evidence>
<reference evidence="1 2" key="1">
    <citation type="submission" date="2023-10" db="EMBL/GenBank/DDBJ databases">
        <title>Rubellicoccus peritrichatus gen. nov., sp. nov., isolated from an algae of coral reef tank.</title>
        <authorList>
            <person name="Luo J."/>
        </authorList>
    </citation>
    <scope>NUCLEOTIDE SEQUENCE [LARGE SCALE GENOMIC DNA]</scope>
    <source>
        <strain evidence="1 2">CR14</strain>
    </source>
</reference>
<dbReference type="KEGG" id="puo:RZN69_10480"/>
<name>A0AAQ3LGR2_9BACT</name>
<proteinExistence type="predicted"/>
<keyword evidence="2" id="KW-1185">Reference proteome</keyword>
<sequence length="254" mass="28069">MNKIALTIIASIITFGLQAETVDQVIEQARAYLGSEKALKSVNTIQYKGRVIDADGTESGKIFLQFKRPNLQRLELDSASNVETTGVNGFEGWRERIDKENPMRSGVMVLPPTQVQYLIANARENLNFFDGPKTTPGGKIELEGSEKIRGKDGWKVLFQYPGGLTYTRFFDKKTGALIATESGTPNQDAATLPTMVEDGAMEVSGIKFPKEVKTYNGDELVRSVVFDEIKVNDPIDDSIFDFPAIPSRIPTTKP</sequence>
<dbReference type="Proteomes" id="UP001304300">
    <property type="component" value="Chromosome"/>
</dbReference>
<organism evidence="1 2">
    <name type="scientific">Rubellicoccus peritrichatus</name>
    <dbReference type="NCBI Taxonomy" id="3080537"/>
    <lineage>
        <taxon>Bacteria</taxon>
        <taxon>Pseudomonadati</taxon>
        <taxon>Verrucomicrobiota</taxon>
        <taxon>Opitutia</taxon>
        <taxon>Puniceicoccales</taxon>
        <taxon>Cerasicoccaceae</taxon>
        <taxon>Rubellicoccus</taxon>
    </lineage>
</organism>
<dbReference type="EMBL" id="CP136920">
    <property type="protein sequence ID" value="WOO43513.1"/>
    <property type="molecule type" value="Genomic_DNA"/>
</dbReference>
<dbReference type="RefSeq" id="WP_317836070.1">
    <property type="nucleotide sequence ID" value="NZ_CP136920.1"/>
</dbReference>
<gene>
    <name evidence="1" type="ORF">RZN69_10480</name>
</gene>